<organism evidence="1">
    <name type="scientific">Micrurus paraensis</name>
    <dbReference type="NCBI Taxonomy" id="1970185"/>
    <lineage>
        <taxon>Eukaryota</taxon>
        <taxon>Metazoa</taxon>
        <taxon>Chordata</taxon>
        <taxon>Craniata</taxon>
        <taxon>Vertebrata</taxon>
        <taxon>Euteleostomi</taxon>
        <taxon>Lepidosauria</taxon>
        <taxon>Squamata</taxon>
        <taxon>Bifurcata</taxon>
        <taxon>Unidentata</taxon>
        <taxon>Episquamata</taxon>
        <taxon>Toxicofera</taxon>
        <taxon>Serpentes</taxon>
        <taxon>Colubroidea</taxon>
        <taxon>Elapidae</taxon>
        <taxon>Elapinae</taxon>
        <taxon>Micrurus</taxon>
    </lineage>
</organism>
<name>A0A2D4JT68_9SAUR</name>
<dbReference type="EMBL" id="IACL01001832">
    <property type="protein sequence ID" value="LAA99647.1"/>
    <property type="molecule type" value="Transcribed_RNA"/>
</dbReference>
<evidence type="ECO:0000313" key="1">
    <source>
        <dbReference type="EMBL" id="LAA99647.1"/>
    </source>
</evidence>
<dbReference type="AlphaFoldDB" id="A0A2D4JT68"/>
<reference evidence="1" key="1">
    <citation type="submission" date="2017-07" db="EMBL/GenBank/DDBJ databases">
        <authorList>
            <person name="Mikheyev A."/>
            <person name="Grau M."/>
        </authorList>
    </citation>
    <scope>NUCLEOTIDE SEQUENCE</scope>
    <source>
        <tissue evidence="1">Venom_gland</tissue>
    </source>
</reference>
<accession>A0A2D4JT68</accession>
<protein>
    <submittedName>
        <fullName evidence="1">Uncharacterized protein</fullName>
    </submittedName>
</protein>
<sequence length="103" mass="11826">MFHIFIILALIQQDKYNFRHNCIHSFNHISPKIKALPSQLSSRFSVFSPKAKSLPKVPKFNPGFHGLYMKHHKNKTALWKGPTLSLLARLLCFHPVGNHPSLN</sequence>
<reference evidence="1" key="2">
    <citation type="submission" date="2017-11" db="EMBL/GenBank/DDBJ databases">
        <title>Coralsnake Venomics: Analyses of Venom Gland Transcriptomes and Proteomes of Six Brazilian Taxa.</title>
        <authorList>
            <person name="Aird S.D."/>
            <person name="Jorge da Silva N."/>
            <person name="Qiu L."/>
            <person name="Villar-Briones A."/>
            <person name="Aparecida-Saddi V."/>
            <person name="Campos-Telles M.P."/>
            <person name="Grau M."/>
            <person name="Mikheyev A.S."/>
        </authorList>
    </citation>
    <scope>NUCLEOTIDE SEQUENCE</scope>
    <source>
        <tissue evidence="1">Venom_gland</tissue>
    </source>
</reference>
<proteinExistence type="predicted"/>